<sequence>MLKRIELDEPSSELEVEALKAVKNSITNDPNGALADWVDTLHHCNWSGIVCDPSSNHVIEIALAGQQLEGKISPFLANISTLQVLDLSSNSFNGLIPPQLSLGLRLSEIYLVENSLSGPIPPELGNMKNLKYLDVGSNLLNGSLPDSIFNCTSLLGIAFNSNNLAGKIPKIGNLDNLIQIAGYGNNFIGPIPTSIGEEFN</sequence>
<protein>
    <submittedName>
        <fullName evidence="1">Uncharacterized protein</fullName>
    </submittedName>
</protein>
<dbReference type="EMBL" id="CM039429">
    <property type="protein sequence ID" value="KAI4347996.1"/>
    <property type="molecule type" value="Genomic_DNA"/>
</dbReference>
<name>A0ACB9PHR7_BAUVA</name>
<comment type="caution">
    <text evidence="1">The sequence shown here is derived from an EMBL/GenBank/DDBJ whole genome shotgun (WGS) entry which is preliminary data.</text>
</comment>
<reference evidence="1 2" key="1">
    <citation type="journal article" date="2022" name="DNA Res.">
        <title>Chromosomal-level genome assembly of the orchid tree Bauhinia variegata (Leguminosae; Cercidoideae) supports the allotetraploid origin hypothesis of Bauhinia.</title>
        <authorList>
            <person name="Zhong Y."/>
            <person name="Chen Y."/>
            <person name="Zheng D."/>
            <person name="Pang J."/>
            <person name="Liu Y."/>
            <person name="Luo S."/>
            <person name="Meng S."/>
            <person name="Qian L."/>
            <person name="Wei D."/>
            <person name="Dai S."/>
            <person name="Zhou R."/>
        </authorList>
    </citation>
    <scope>NUCLEOTIDE SEQUENCE [LARGE SCALE GENOMIC DNA]</scope>
    <source>
        <strain evidence="1">BV-YZ2020</strain>
    </source>
</reference>
<gene>
    <name evidence="1" type="ORF">L6164_008761</name>
</gene>
<evidence type="ECO:0000313" key="1">
    <source>
        <dbReference type="EMBL" id="KAI4347996.1"/>
    </source>
</evidence>
<organism evidence="1 2">
    <name type="scientific">Bauhinia variegata</name>
    <name type="common">Purple orchid tree</name>
    <name type="synonym">Phanera variegata</name>
    <dbReference type="NCBI Taxonomy" id="167791"/>
    <lineage>
        <taxon>Eukaryota</taxon>
        <taxon>Viridiplantae</taxon>
        <taxon>Streptophyta</taxon>
        <taxon>Embryophyta</taxon>
        <taxon>Tracheophyta</taxon>
        <taxon>Spermatophyta</taxon>
        <taxon>Magnoliopsida</taxon>
        <taxon>eudicotyledons</taxon>
        <taxon>Gunneridae</taxon>
        <taxon>Pentapetalae</taxon>
        <taxon>rosids</taxon>
        <taxon>fabids</taxon>
        <taxon>Fabales</taxon>
        <taxon>Fabaceae</taxon>
        <taxon>Cercidoideae</taxon>
        <taxon>Cercideae</taxon>
        <taxon>Bauhiniinae</taxon>
        <taxon>Bauhinia</taxon>
    </lineage>
</organism>
<accession>A0ACB9PHR7</accession>
<dbReference type="Proteomes" id="UP000828941">
    <property type="component" value="Chromosome 4"/>
</dbReference>
<evidence type="ECO:0000313" key="2">
    <source>
        <dbReference type="Proteomes" id="UP000828941"/>
    </source>
</evidence>
<proteinExistence type="predicted"/>
<keyword evidence="2" id="KW-1185">Reference proteome</keyword>